<sequence length="496" mass="55231">MKIRKMAIFMVIVLVLIFTLEAAAQAKKINNIGQYTFARVRGKIPTPEVMKMLVDRYAADIKTGFEQAGYGFLYEPFINQLKTAQFEDTTWNIGDTVKWMLFRSHGKVKVSGELEWAGKKPVEVFAVKVKEGYKTYTFIIPKPCGNIAFKDMVEEIPEAICSLKVSPAKANINDPITVDMSGTQFAKSMKVEIFDKQGARVASKDLTPEGAKWQTKLDKPGEYVFKGSAINLAGKPSANPCEGKVYINYPPVAKVAPSCTDCTNMYGKPLTFDASGSSDPDGEVTRVVFELQDANGQVIDSFNDTEKPFTWEKTLYKEGTFTVSTTAYDNDGAVSAASEDSRKSFTVTRKKFFGLIELGPMLAHGGDQYDLPSYALYLYLRPGFFYWINPDKVSLTMTAGAGLPLKGDPWKAIIMAEMLANFHFGKVYLGIGPGFTTKELSSLYNRKSGVDAVGQLGITLFNNYVRISHLFFEFRAPIGRNFEDHHKMGLGFRYCF</sequence>
<reference evidence="1 2" key="1">
    <citation type="submission" date="2018-08" db="EMBL/GenBank/DDBJ databases">
        <title>Genome analysis of the thermophilic bacterium of the candidate phylum Aminicenantes from deep subsurface aquifer revealed its physiology and ecological role.</title>
        <authorList>
            <person name="Kadnikov V.V."/>
            <person name="Mardanov A.V."/>
            <person name="Beletsky A.V."/>
            <person name="Karnachuk O.V."/>
            <person name="Ravin N.V."/>
        </authorList>
    </citation>
    <scope>NUCLEOTIDE SEQUENCE [LARGE SCALE GENOMIC DNA]</scope>
    <source>
        <strain evidence="1">BY38</strain>
    </source>
</reference>
<dbReference type="AlphaFoldDB" id="A0A3E2BJ52"/>
<dbReference type="EMBL" id="QUAH01000021">
    <property type="protein sequence ID" value="RFT14761.1"/>
    <property type="molecule type" value="Genomic_DNA"/>
</dbReference>
<gene>
    <name evidence="1" type="ORF">OP8BY_2431</name>
</gene>
<protein>
    <submittedName>
        <fullName evidence="1">Uncharacterized protein</fullName>
    </submittedName>
</protein>
<dbReference type="InterPro" id="IPR035986">
    <property type="entry name" value="PKD_dom_sf"/>
</dbReference>
<name>A0A3E2BJ52_9BACT</name>
<accession>A0A3E2BJ52</accession>
<dbReference type="Gene3D" id="2.60.40.10">
    <property type="entry name" value="Immunoglobulins"/>
    <property type="match status" value="1"/>
</dbReference>
<organism evidence="1 2">
    <name type="scientific">Candidatus Saccharicenans subterraneus</name>
    <dbReference type="NCBI Taxonomy" id="2508984"/>
    <lineage>
        <taxon>Bacteria</taxon>
        <taxon>Candidatus Aminicenantota</taxon>
        <taxon>Candidatus Aminicenantia</taxon>
        <taxon>Candidatus Aminicenantales</taxon>
        <taxon>Candidatus Saccharicenantaceae</taxon>
        <taxon>Candidatus Saccharicenans</taxon>
    </lineage>
</organism>
<evidence type="ECO:0000313" key="1">
    <source>
        <dbReference type="EMBL" id="RFT14761.1"/>
    </source>
</evidence>
<proteinExistence type="predicted"/>
<dbReference type="SUPFAM" id="SSF49299">
    <property type="entry name" value="PKD domain"/>
    <property type="match status" value="1"/>
</dbReference>
<evidence type="ECO:0000313" key="2">
    <source>
        <dbReference type="Proteomes" id="UP000257323"/>
    </source>
</evidence>
<dbReference type="Proteomes" id="UP000257323">
    <property type="component" value="Unassembled WGS sequence"/>
</dbReference>
<comment type="caution">
    <text evidence="1">The sequence shown here is derived from an EMBL/GenBank/DDBJ whole genome shotgun (WGS) entry which is preliminary data.</text>
</comment>
<dbReference type="InterPro" id="IPR013783">
    <property type="entry name" value="Ig-like_fold"/>
</dbReference>